<sequence length="166" mass="17945">MALRNLLHGPKGHITSTLTARRAFSGTSRSKAYKDDQHKDSLKRTSHEYSLSGSDEAAAENVETSFGSKHNTPEEAFDNAESESKRIGQSTSPLNVSPANIEVSKAATHRPEHERIEQGLSREASTGGKPVKGGRGRLYAQEGELSSTDKGPSSALAGREEKKDRK</sequence>
<gene>
    <name evidence="2" type="ORF">CERZMDRAFT_92413</name>
</gene>
<dbReference type="EMBL" id="ML992662">
    <property type="protein sequence ID" value="KAF2217765.1"/>
    <property type="molecule type" value="Genomic_DNA"/>
</dbReference>
<feature type="compositionally biased region" description="Polar residues" evidence="1">
    <location>
        <begin position="14"/>
        <end position="30"/>
    </location>
</feature>
<evidence type="ECO:0000313" key="3">
    <source>
        <dbReference type="Proteomes" id="UP000799539"/>
    </source>
</evidence>
<keyword evidence="3" id="KW-1185">Reference proteome</keyword>
<protein>
    <submittedName>
        <fullName evidence="2">Uncharacterized protein</fullName>
    </submittedName>
</protein>
<dbReference type="Proteomes" id="UP000799539">
    <property type="component" value="Unassembled WGS sequence"/>
</dbReference>
<dbReference type="PANTHER" id="PTHR42090">
    <property type="match status" value="1"/>
</dbReference>
<name>A0A6A6FW99_9PEZI</name>
<evidence type="ECO:0000313" key="2">
    <source>
        <dbReference type="EMBL" id="KAF2217765.1"/>
    </source>
</evidence>
<dbReference type="AlphaFoldDB" id="A0A6A6FW99"/>
<feature type="region of interest" description="Disordered" evidence="1">
    <location>
        <begin position="1"/>
        <end position="166"/>
    </location>
</feature>
<reference evidence="2" key="1">
    <citation type="journal article" date="2020" name="Stud. Mycol.">
        <title>101 Dothideomycetes genomes: a test case for predicting lifestyles and emergence of pathogens.</title>
        <authorList>
            <person name="Haridas S."/>
            <person name="Albert R."/>
            <person name="Binder M."/>
            <person name="Bloem J."/>
            <person name="Labutti K."/>
            <person name="Salamov A."/>
            <person name="Andreopoulos B."/>
            <person name="Baker S."/>
            <person name="Barry K."/>
            <person name="Bills G."/>
            <person name="Bluhm B."/>
            <person name="Cannon C."/>
            <person name="Castanera R."/>
            <person name="Culley D."/>
            <person name="Daum C."/>
            <person name="Ezra D."/>
            <person name="Gonzalez J."/>
            <person name="Henrissat B."/>
            <person name="Kuo A."/>
            <person name="Liang C."/>
            <person name="Lipzen A."/>
            <person name="Lutzoni F."/>
            <person name="Magnuson J."/>
            <person name="Mondo S."/>
            <person name="Nolan M."/>
            <person name="Ohm R."/>
            <person name="Pangilinan J."/>
            <person name="Park H.-J."/>
            <person name="Ramirez L."/>
            <person name="Alfaro M."/>
            <person name="Sun H."/>
            <person name="Tritt A."/>
            <person name="Yoshinaga Y."/>
            <person name="Zwiers L.-H."/>
            <person name="Turgeon B."/>
            <person name="Goodwin S."/>
            <person name="Spatafora J."/>
            <person name="Crous P."/>
            <person name="Grigoriev I."/>
        </authorList>
    </citation>
    <scope>NUCLEOTIDE SEQUENCE</scope>
    <source>
        <strain evidence="2">SCOH1-5</strain>
    </source>
</reference>
<dbReference type="PANTHER" id="PTHR42090:SF1">
    <property type="match status" value="1"/>
</dbReference>
<dbReference type="OrthoDB" id="4220319at2759"/>
<feature type="compositionally biased region" description="Basic and acidic residues" evidence="1">
    <location>
        <begin position="32"/>
        <end position="47"/>
    </location>
</feature>
<proteinExistence type="predicted"/>
<organism evidence="2 3">
    <name type="scientific">Cercospora zeae-maydis SCOH1-5</name>
    <dbReference type="NCBI Taxonomy" id="717836"/>
    <lineage>
        <taxon>Eukaryota</taxon>
        <taxon>Fungi</taxon>
        <taxon>Dikarya</taxon>
        <taxon>Ascomycota</taxon>
        <taxon>Pezizomycotina</taxon>
        <taxon>Dothideomycetes</taxon>
        <taxon>Dothideomycetidae</taxon>
        <taxon>Mycosphaerellales</taxon>
        <taxon>Mycosphaerellaceae</taxon>
        <taxon>Cercospora</taxon>
    </lineage>
</organism>
<evidence type="ECO:0000256" key="1">
    <source>
        <dbReference type="SAM" id="MobiDB-lite"/>
    </source>
</evidence>
<accession>A0A6A6FW99</accession>
<feature type="compositionally biased region" description="Polar residues" evidence="1">
    <location>
        <begin position="87"/>
        <end position="98"/>
    </location>
</feature>